<evidence type="ECO:0000313" key="1">
    <source>
        <dbReference type="EMBL" id="EER14506.1"/>
    </source>
</evidence>
<dbReference type="AlphaFoldDB" id="C5KLZ1"/>
<dbReference type="InterPro" id="IPR036322">
    <property type="entry name" value="WD40_repeat_dom_sf"/>
</dbReference>
<dbReference type="InParanoid" id="C5KLZ1"/>
<dbReference type="Proteomes" id="UP000007800">
    <property type="component" value="Unassembled WGS sequence"/>
</dbReference>
<proteinExistence type="predicted"/>
<evidence type="ECO:0000313" key="2">
    <source>
        <dbReference type="Proteomes" id="UP000007800"/>
    </source>
</evidence>
<name>C5KLZ1_PERM5</name>
<dbReference type="OrthoDB" id="5566198at2759"/>
<feature type="non-terminal residue" evidence="1">
    <location>
        <position position="60"/>
    </location>
</feature>
<keyword evidence="2" id="KW-1185">Reference proteome</keyword>
<sequence>PFDVLVVCGSSNLVCIFNCSISGNLSHVQTLDLGPNAGPVWRVAWDLTGTILATAQEGGQ</sequence>
<dbReference type="RefSeq" id="XP_002782711.1">
    <property type="nucleotide sequence ID" value="XM_002782665.1"/>
</dbReference>
<dbReference type="Gene3D" id="2.130.10.10">
    <property type="entry name" value="YVTN repeat-like/Quinoprotein amine dehydrogenase"/>
    <property type="match status" value="1"/>
</dbReference>
<organism evidence="2">
    <name type="scientific">Perkinsus marinus (strain ATCC 50983 / TXsc)</name>
    <dbReference type="NCBI Taxonomy" id="423536"/>
    <lineage>
        <taxon>Eukaryota</taxon>
        <taxon>Sar</taxon>
        <taxon>Alveolata</taxon>
        <taxon>Perkinsozoa</taxon>
        <taxon>Perkinsea</taxon>
        <taxon>Perkinsida</taxon>
        <taxon>Perkinsidae</taxon>
        <taxon>Perkinsus</taxon>
    </lineage>
</organism>
<dbReference type="EMBL" id="GG674222">
    <property type="protein sequence ID" value="EER14506.1"/>
    <property type="molecule type" value="Genomic_DNA"/>
</dbReference>
<gene>
    <name evidence="1" type="ORF">Pmar_PMAR024393</name>
</gene>
<protein>
    <submittedName>
        <fullName evidence="1">Uncharacterized protein</fullName>
    </submittedName>
</protein>
<dbReference type="GeneID" id="9045038"/>
<feature type="non-terminal residue" evidence="1">
    <location>
        <position position="1"/>
    </location>
</feature>
<dbReference type="InterPro" id="IPR015943">
    <property type="entry name" value="WD40/YVTN_repeat-like_dom_sf"/>
</dbReference>
<accession>C5KLZ1</accession>
<reference evidence="1 2" key="1">
    <citation type="submission" date="2008-07" db="EMBL/GenBank/DDBJ databases">
        <authorList>
            <person name="El-Sayed N."/>
            <person name="Caler E."/>
            <person name="Inman J."/>
            <person name="Amedeo P."/>
            <person name="Hass B."/>
            <person name="Wortman J."/>
        </authorList>
    </citation>
    <scope>NUCLEOTIDE SEQUENCE [LARGE SCALE GENOMIC DNA]</scope>
    <source>
        <strain evidence="2">ATCC 50983 / TXsc</strain>
    </source>
</reference>
<dbReference type="SUPFAM" id="SSF50978">
    <property type="entry name" value="WD40 repeat-like"/>
    <property type="match status" value="1"/>
</dbReference>